<dbReference type="Gramene" id="PNW80125">
    <property type="protein sequence ID" value="PNW80125"/>
    <property type="gene ID" value="CHLRE_08g379000v5"/>
</dbReference>
<dbReference type="EMBL" id="CM008969">
    <property type="protein sequence ID" value="PNW80125.1"/>
    <property type="molecule type" value="Genomic_DNA"/>
</dbReference>
<protein>
    <submittedName>
        <fullName evidence="1">Uncharacterized protein</fullName>
    </submittedName>
</protein>
<evidence type="ECO:0000313" key="1">
    <source>
        <dbReference type="EMBL" id="PNW80125.1"/>
    </source>
</evidence>
<accession>A8IZ90</accession>
<sequence>MSTQAPASTTSVLPDHVLRAIRGEMTEEEKHKEMDKSLSSWWKEYASRKNDEEEEHVADSLLYDERCHLPRTTPPPTLSDGRCVKDVVEAEEAGGKK</sequence>
<dbReference type="AlphaFoldDB" id="A8IZ90"/>
<keyword evidence="2" id="KW-1185">Reference proteome</keyword>
<gene>
    <name evidence="1" type="ORF">CHLRE_08g379000v5</name>
</gene>
<dbReference type="OrthoDB" id="497784at2759"/>
<dbReference type="HOGENOM" id="CLU_2349730_0_0_1"/>
<dbReference type="KEGG" id="cre:CHLRE_08g379000v5"/>
<proteinExistence type="predicted"/>
<dbReference type="PaxDb" id="3055-EDP02678"/>
<dbReference type="GeneID" id="5719893"/>
<dbReference type="Proteomes" id="UP000006906">
    <property type="component" value="Chromosome 8"/>
</dbReference>
<reference evidence="1 2" key="1">
    <citation type="journal article" date="2007" name="Science">
        <title>The Chlamydomonas genome reveals the evolution of key animal and plant functions.</title>
        <authorList>
            <person name="Merchant S.S."/>
            <person name="Prochnik S.E."/>
            <person name="Vallon O."/>
            <person name="Harris E.H."/>
            <person name="Karpowicz S.J."/>
            <person name="Witman G.B."/>
            <person name="Terry A."/>
            <person name="Salamov A."/>
            <person name="Fritz-Laylin L.K."/>
            <person name="Marechal-Drouard L."/>
            <person name="Marshall W.F."/>
            <person name="Qu L.H."/>
            <person name="Nelson D.R."/>
            <person name="Sanderfoot A.A."/>
            <person name="Spalding M.H."/>
            <person name="Kapitonov V.V."/>
            <person name="Ren Q."/>
            <person name="Ferris P."/>
            <person name="Lindquist E."/>
            <person name="Shapiro H."/>
            <person name="Lucas S.M."/>
            <person name="Grimwood J."/>
            <person name="Schmutz J."/>
            <person name="Cardol P."/>
            <person name="Cerutti H."/>
            <person name="Chanfreau G."/>
            <person name="Chen C.L."/>
            <person name="Cognat V."/>
            <person name="Croft M.T."/>
            <person name="Dent R."/>
            <person name="Dutcher S."/>
            <person name="Fernandez E."/>
            <person name="Fukuzawa H."/>
            <person name="Gonzalez-Ballester D."/>
            <person name="Gonzalez-Halphen D."/>
            <person name="Hallmann A."/>
            <person name="Hanikenne M."/>
            <person name="Hippler M."/>
            <person name="Inwood W."/>
            <person name="Jabbari K."/>
            <person name="Kalanon M."/>
            <person name="Kuras R."/>
            <person name="Lefebvre P.A."/>
            <person name="Lemaire S.D."/>
            <person name="Lobanov A.V."/>
            <person name="Lohr M."/>
            <person name="Manuell A."/>
            <person name="Meier I."/>
            <person name="Mets L."/>
            <person name="Mittag M."/>
            <person name="Mittelmeier T."/>
            <person name="Moroney J.V."/>
            <person name="Moseley J."/>
            <person name="Napoli C."/>
            <person name="Nedelcu A.M."/>
            <person name="Niyogi K."/>
            <person name="Novoselov S.V."/>
            <person name="Paulsen I.T."/>
            <person name="Pazour G."/>
            <person name="Purton S."/>
            <person name="Ral J.P."/>
            <person name="Riano-Pachon D.M."/>
            <person name="Riekhof W."/>
            <person name="Rymarquis L."/>
            <person name="Schroda M."/>
            <person name="Stern D."/>
            <person name="Umen J."/>
            <person name="Willows R."/>
            <person name="Wilson N."/>
            <person name="Zimmer S.L."/>
            <person name="Allmer J."/>
            <person name="Balk J."/>
            <person name="Bisova K."/>
            <person name="Chen C.J."/>
            <person name="Elias M."/>
            <person name="Gendler K."/>
            <person name="Hauser C."/>
            <person name="Lamb M.R."/>
            <person name="Ledford H."/>
            <person name="Long J.C."/>
            <person name="Minagawa J."/>
            <person name="Page M.D."/>
            <person name="Pan J."/>
            <person name="Pootakham W."/>
            <person name="Roje S."/>
            <person name="Rose A."/>
            <person name="Stahlberg E."/>
            <person name="Terauchi A.M."/>
            <person name="Yang P."/>
            <person name="Ball S."/>
            <person name="Bowler C."/>
            <person name="Dieckmann C.L."/>
            <person name="Gladyshev V.N."/>
            <person name="Green P."/>
            <person name="Jorgensen R."/>
            <person name="Mayfield S."/>
            <person name="Mueller-Roeber B."/>
            <person name="Rajamani S."/>
            <person name="Sayre R.T."/>
            <person name="Brokstein P."/>
            <person name="Dubchak I."/>
            <person name="Goodstein D."/>
            <person name="Hornick L."/>
            <person name="Huang Y.W."/>
            <person name="Jhaveri J."/>
            <person name="Luo Y."/>
            <person name="Martinez D."/>
            <person name="Ngau W.C."/>
            <person name="Otillar B."/>
            <person name="Poliakov A."/>
            <person name="Porter A."/>
            <person name="Szajkowski L."/>
            <person name="Werner G."/>
            <person name="Zhou K."/>
            <person name="Grigoriev I.V."/>
            <person name="Rokhsar D.S."/>
            <person name="Grossman A.R."/>
        </authorList>
    </citation>
    <scope>NUCLEOTIDE SEQUENCE [LARGE SCALE GENOMIC DNA]</scope>
    <source>
        <strain evidence="2">CC-503</strain>
    </source>
</reference>
<dbReference type="eggNOG" id="ENOG502S82K">
    <property type="taxonomic scope" value="Eukaryota"/>
</dbReference>
<organism evidence="1 2">
    <name type="scientific">Chlamydomonas reinhardtii</name>
    <name type="common">Chlamydomonas smithii</name>
    <dbReference type="NCBI Taxonomy" id="3055"/>
    <lineage>
        <taxon>Eukaryota</taxon>
        <taxon>Viridiplantae</taxon>
        <taxon>Chlorophyta</taxon>
        <taxon>core chlorophytes</taxon>
        <taxon>Chlorophyceae</taxon>
        <taxon>CS clade</taxon>
        <taxon>Chlamydomonadales</taxon>
        <taxon>Chlamydomonadaceae</taxon>
        <taxon>Chlamydomonas</taxon>
    </lineage>
</organism>
<dbReference type="RefSeq" id="XP_042922226.1">
    <property type="nucleotide sequence ID" value="XM_043065225.1"/>
</dbReference>
<evidence type="ECO:0000313" key="2">
    <source>
        <dbReference type="Proteomes" id="UP000006906"/>
    </source>
</evidence>
<name>A8IZ90_CHLRE</name>
<dbReference type="InParanoid" id="A8IZ90"/>